<organism evidence="9 10">
    <name type="scientific">Porphyridium purpureum</name>
    <name type="common">Red alga</name>
    <name type="synonym">Porphyridium cruentum</name>
    <dbReference type="NCBI Taxonomy" id="35688"/>
    <lineage>
        <taxon>Eukaryota</taxon>
        <taxon>Rhodophyta</taxon>
        <taxon>Bangiophyceae</taxon>
        <taxon>Porphyridiales</taxon>
        <taxon>Porphyridiaceae</taxon>
        <taxon>Porphyridium</taxon>
    </lineage>
</organism>
<evidence type="ECO:0000259" key="8">
    <source>
        <dbReference type="PROSITE" id="PS50011"/>
    </source>
</evidence>
<dbReference type="InterPro" id="IPR050494">
    <property type="entry name" value="Ser_Thr_dual-spec_kinase"/>
</dbReference>
<dbReference type="PANTHER" id="PTHR24058:SF17">
    <property type="entry name" value="HOMEODOMAIN INTERACTING PROTEIN KINASE, ISOFORM D"/>
    <property type="match status" value="1"/>
</dbReference>
<dbReference type="GO" id="GO:0004713">
    <property type="term" value="F:protein tyrosine kinase activity"/>
    <property type="evidence" value="ECO:0007669"/>
    <property type="project" value="TreeGrafter"/>
</dbReference>
<evidence type="ECO:0000313" key="10">
    <source>
        <dbReference type="Proteomes" id="UP000324585"/>
    </source>
</evidence>
<reference evidence="10" key="1">
    <citation type="journal article" date="2019" name="Nat. Commun.">
        <title>Expansion of phycobilisome linker gene families in mesophilic red algae.</title>
        <authorList>
            <person name="Lee J."/>
            <person name="Kim D."/>
            <person name="Bhattacharya D."/>
            <person name="Yoon H.S."/>
        </authorList>
    </citation>
    <scope>NUCLEOTIDE SEQUENCE [LARGE SCALE GENOMIC DNA]</scope>
    <source>
        <strain evidence="10">CCMP 1328</strain>
    </source>
</reference>
<gene>
    <name evidence="9" type="ORF">FVE85_2377</name>
</gene>
<feature type="domain" description="Protein kinase" evidence="8">
    <location>
        <begin position="161"/>
        <end position="536"/>
    </location>
</feature>
<evidence type="ECO:0000256" key="1">
    <source>
        <dbReference type="ARBA" id="ARBA00022527"/>
    </source>
</evidence>
<accession>A0A5J4YZF2</accession>
<evidence type="ECO:0000256" key="3">
    <source>
        <dbReference type="ARBA" id="ARBA00022741"/>
    </source>
</evidence>
<proteinExistence type="predicted"/>
<keyword evidence="1" id="KW-0723">Serine/threonine-protein kinase</keyword>
<evidence type="ECO:0000256" key="4">
    <source>
        <dbReference type="ARBA" id="ARBA00022777"/>
    </source>
</evidence>
<dbReference type="InterPro" id="IPR017441">
    <property type="entry name" value="Protein_kinase_ATP_BS"/>
</dbReference>
<dbReference type="Proteomes" id="UP000324585">
    <property type="component" value="Unassembled WGS sequence"/>
</dbReference>
<comment type="caution">
    <text evidence="9">The sequence shown here is derived from an EMBL/GenBank/DDBJ whole genome shotgun (WGS) entry which is preliminary data.</text>
</comment>
<feature type="region of interest" description="Disordered" evidence="7">
    <location>
        <begin position="644"/>
        <end position="697"/>
    </location>
</feature>
<evidence type="ECO:0000256" key="5">
    <source>
        <dbReference type="ARBA" id="ARBA00022840"/>
    </source>
</evidence>
<evidence type="ECO:0000256" key="6">
    <source>
        <dbReference type="PROSITE-ProRule" id="PRU10141"/>
    </source>
</evidence>
<dbReference type="InterPro" id="IPR000719">
    <property type="entry name" value="Prot_kinase_dom"/>
</dbReference>
<sequence>MPPVGSEAQEYLLQLREGGREGLVDAGGSGPCDFQQRAEEEGRRRRRGRAAGSRSGEEQGEHVLSLRDADSSDSDSRDRASSLRSLHQQQKQRLLLAASVGLVATYKTLHPQYEYRSDMNPQRVLTSDDKPMHNHGLDNQGHDLILSANDILRGPADQGDYEVEDLLGIGTFGQVVSCRHLPSGRSVAVKVIKNLASYEKQARLEMAILDEIHQLASNTDTTRIIKLLNHFTYAGHLCLVFEKLSHNLFEVIQQNNYRGMDLSVVRQLVSQLLSAMVVLEDLRITHCDIKPENMMLAKSDRLDMVLIDFGSARRHEDKLFSYVQSRFYRAPEVILGGAYDTKIDAWSLGCVAAELMLGLPLFPGQTEYNMLQRITEMIGDASADFIERCPNAYRYYERVDDDDSDTSQPCSYYRLRLEREVRQSIASSPSTGAEGLDPNMNVSQNPVDLAAMPKASGDGGSAAGLGSGSGSWTRYFKHQTLHDIIMMYPNRKRKAGSAVAHDVQERKQFLDFLQQLLRIDPTQRWSAKQASIHPFVSSRLAAGDVRADSRPAAVRGSGPSSAPAPQYTAWNAPGAHTASGTPREAYNPLQRHPGAGERAGRVDDDVNAPGIDSPGNLEAGQSGYDRSVRGHNHQVMVPNANIIETSSGREGGTPEYGTTHACEGSHNDSEECRDPASKASASDCADELEELEGVFSE</sequence>
<keyword evidence="10" id="KW-1185">Reference proteome</keyword>
<dbReference type="PROSITE" id="PS00108">
    <property type="entry name" value="PROTEIN_KINASE_ST"/>
    <property type="match status" value="1"/>
</dbReference>
<keyword evidence="3 6" id="KW-0547">Nucleotide-binding</keyword>
<feature type="compositionally biased region" description="Basic and acidic residues" evidence="7">
    <location>
        <begin position="663"/>
        <end position="676"/>
    </location>
</feature>
<dbReference type="GO" id="GO:0004674">
    <property type="term" value="F:protein serine/threonine kinase activity"/>
    <property type="evidence" value="ECO:0007669"/>
    <property type="project" value="UniProtKB-KW"/>
</dbReference>
<feature type="compositionally biased region" description="Basic and acidic residues" evidence="7">
    <location>
        <begin position="55"/>
        <end position="81"/>
    </location>
</feature>
<feature type="binding site" evidence="6">
    <location>
        <position position="190"/>
    </location>
    <ligand>
        <name>ATP</name>
        <dbReference type="ChEBI" id="CHEBI:30616"/>
    </ligand>
</feature>
<name>A0A5J4YZF2_PORPP</name>
<dbReference type="SMART" id="SM00220">
    <property type="entry name" value="S_TKc"/>
    <property type="match status" value="1"/>
</dbReference>
<dbReference type="OrthoDB" id="9332038at2759"/>
<protein>
    <submittedName>
        <fullName evidence="9">Serine/threonine-protein kinase ppk15</fullName>
    </submittedName>
</protein>
<evidence type="ECO:0000256" key="7">
    <source>
        <dbReference type="SAM" id="MobiDB-lite"/>
    </source>
</evidence>
<dbReference type="SUPFAM" id="SSF56112">
    <property type="entry name" value="Protein kinase-like (PK-like)"/>
    <property type="match status" value="1"/>
</dbReference>
<feature type="region of interest" description="Disordered" evidence="7">
    <location>
        <begin position="550"/>
        <end position="627"/>
    </location>
</feature>
<feature type="compositionally biased region" description="Acidic residues" evidence="7">
    <location>
        <begin position="684"/>
        <end position="697"/>
    </location>
</feature>
<dbReference type="GO" id="GO:0005737">
    <property type="term" value="C:cytoplasm"/>
    <property type="evidence" value="ECO:0007669"/>
    <property type="project" value="TreeGrafter"/>
</dbReference>
<dbReference type="Gene3D" id="3.30.200.20">
    <property type="entry name" value="Phosphorylase Kinase, domain 1"/>
    <property type="match status" value="1"/>
</dbReference>
<feature type="compositionally biased region" description="Basic and acidic residues" evidence="7">
    <location>
        <begin position="594"/>
        <end position="604"/>
    </location>
</feature>
<dbReference type="PROSITE" id="PS50011">
    <property type="entry name" value="PROTEIN_KINASE_DOM"/>
    <property type="match status" value="1"/>
</dbReference>
<feature type="region of interest" description="Disordered" evidence="7">
    <location>
        <begin position="19"/>
        <end position="86"/>
    </location>
</feature>
<dbReference type="InterPro" id="IPR008271">
    <property type="entry name" value="Ser/Thr_kinase_AS"/>
</dbReference>
<dbReference type="PROSITE" id="PS00107">
    <property type="entry name" value="PROTEIN_KINASE_ATP"/>
    <property type="match status" value="1"/>
</dbReference>
<evidence type="ECO:0000313" key="9">
    <source>
        <dbReference type="EMBL" id="KAA8496222.1"/>
    </source>
</evidence>
<keyword evidence="5 6" id="KW-0067">ATP-binding</keyword>
<keyword evidence="4 9" id="KW-0418">Kinase</keyword>
<keyword evidence="2" id="KW-0808">Transferase</keyword>
<dbReference type="GO" id="GO:0005524">
    <property type="term" value="F:ATP binding"/>
    <property type="evidence" value="ECO:0007669"/>
    <property type="project" value="UniProtKB-UniRule"/>
</dbReference>
<dbReference type="PANTHER" id="PTHR24058">
    <property type="entry name" value="DUAL SPECIFICITY PROTEIN KINASE"/>
    <property type="match status" value="1"/>
</dbReference>
<dbReference type="AlphaFoldDB" id="A0A5J4YZF2"/>
<dbReference type="EMBL" id="VRMN01000003">
    <property type="protein sequence ID" value="KAA8496222.1"/>
    <property type="molecule type" value="Genomic_DNA"/>
</dbReference>
<dbReference type="InterPro" id="IPR011009">
    <property type="entry name" value="Kinase-like_dom_sf"/>
</dbReference>
<dbReference type="Gene3D" id="1.10.510.10">
    <property type="entry name" value="Transferase(Phosphotransferase) domain 1"/>
    <property type="match status" value="1"/>
</dbReference>
<dbReference type="Pfam" id="PF00069">
    <property type="entry name" value="Pkinase"/>
    <property type="match status" value="1"/>
</dbReference>
<evidence type="ECO:0000256" key="2">
    <source>
        <dbReference type="ARBA" id="ARBA00022679"/>
    </source>
</evidence>